<dbReference type="Pfam" id="PF07661">
    <property type="entry name" value="MORN_2"/>
    <property type="match status" value="4"/>
</dbReference>
<dbReference type="Gene3D" id="2.20.110.10">
    <property type="entry name" value="Histone H3 K4-specific methyltransferase SET7/9 N-terminal domain"/>
    <property type="match status" value="2"/>
</dbReference>
<dbReference type="EMBL" id="BFBB01000009">
    <property type="protein sequence ID" value="GBF51916.1"/>
    <property type="molecule type" value="Genomic_DNA"/>
</dbReference>
<dbReference type="NCBIfam" id="NF033566">
    <property type="entry name" value="adhes_LIC20035"/>
    <property type="match status" value="1"/>
</dbReference>
<dbReference type="RefSeq" id="WP_108978305.1">
    <property type="nucleotide sequence ID" value="NZ_BFBB01000009.1"/>
</dbReference>
<proteinExistence type="predicted"/>
<name>A0A2P2E4X7_9LEPT</name>
<organism evidence="2 3">
    <name type="scientific">Leptospira ryugenii</name>
    <dbReference type="NCBI Taxonomy" id="1917863"/>
    <lineage>
        <taxon>Bacteria</taxon>
        <taxon>Pseudomonadati</taxon>
        <taxon>Spirochaetota</taxon>
        <taxon>Spirochaetia</taxon>
        <taxon>Leptospirales</taxon>
        <taxon>Leptospiraceae</taxon>
        <taxon>Leptospira</taxon>
    </lineage>
</organism>
<feature type="chain" id="PRO_5015122020" evidence="1">
    <location>
        <begin position="19"/>
        <end position="441"/>
    </location>
</feature>
<evidence type="ECO:0000313" key="2">
    <source>
        <dbReference type="EMBL" id="GBF51916.1"/>
    </source>
</evidence>
<accession>A0A2P2E4X7</accession>
<reference evidence="2 3" key="1">
    <citation type="submission" date="2018-02" db="EMBL/GenBank/DDBJ databases">
        <title>Novel Leptospira species isolated from soil and water in Japan.</title>
        <authorList>
            <person name="Nakao R."/>
            <person name="Masuzawa T."/>
        </authorList>
    </citation>
    <scope>NUCLEOTIDE SEQUENCE [LARGE SCALE GENOMIC DNA]</scope>
    <source>
        <strain evidence="2 3">YH101</strain>
    </source>
</reference>
<evidence type="ECO:0000256" key="1">
    <source>
        <dbReference type="SAM" id="SignalP"/>
    </source>
</evidence>
<sequence length="441" mass="49613">MIQKILLTITIISLHACASLSQTDSSENVEEFELQFKDGKFIRTERFKNSGGIRAKGEVKAECGGAKCTPAQAEKFAPAKIKSLVKHGAWEEYLQFEQEGSTPENKKFKSILDSYGEFLDGKKVGIWKKPDPDSPNRTLAEVPWVDGKKEGVAKSYDKSGNLISETEFSDDKRNGRYWKKTTKGEWLEKGTYKDNEEEGEWTFYFTGIDGNGVKTVVSFQKGQKQGSETNYYKDGKIESQGNYQNGARSGQWKLYGGLGNLLAEGPYSAKEGVSADAEIKHERTGIWKEYYANGALFGTGQRKHTRTGNWKFYYNNGQVAYDGIMANESMFESAKIFDREGKILGDGKLFFSLIKIDETSGDLKLNYKPSIPFIYFYPSGKKRMVIRDKDDATEFSENGKELGKGPVDPSGRKMGCWIIEGKKEYYMLDAPKPKLTATQCQ</sequence>
<protein>
    <submittedName>
        <fullName evidence="2">MORN repeat protein</fullName>
    </submittedName>
</protein>
<dbReference type="SUPFAM" id="SSF82185">
    <property type="entry name" value="Histone H3 K4-specific methyltransferase SET7/9 N-terminal domain"/>
    <property type="match status" value="2"/>
</dbReference>
<keyword evidence="1" id="KW-0732">Signal</keyword>
<keyword evidence="3" id="KW-1185">Reference proteome</keyword>
<dbReference type="Gene3D" id="3.90.930.1">
    <property type="match status" value="1"/>
</dbReference>
<dbReference type="OrthoDB" id="335402at2"/>
<comment type="caution">
    <text evidence="2">The sequence shown here is derived from an EMBL/GenBank/DDBJ whole genome shotgun (WGS) entry which is preliminary data.</text>
</comment>
<dbReference type="AlphaFoldDB" id="A0A2P2E4X7"/>
<feature type="signal peptide" evidence="1">
    <location>
        <begin position="1"/>
        <end position="18"/>
    </location>
</feature>
<dbReference type="InterPro" id="IPR011652">
    <property type="entry name" value="MORN_2"/>
</dbReference>
<dbReference type="Proteomes" id="UP000245133">
    <property type="component" value="Unassembled WGS sequence"/>
</dbReference>
<gene>
    <name evidence="2" type="ORF">LPTSP4_34540</name>
</gene>
<evidence type="ECO:0000313" key="3">
    <source>
        <dbReference type="Proteomes" id="UP000245133"/>
    </source>
</evidence>